<keyword evidence="16" id="KW-0238">DNA-binding</keyword>
<dbReference type="InterPro" id="IPR049912">
    <property type="entry name" value="CRESS_DNA_REP"/>
</dbReference>
<comment type="cofactor">
    <cofactor evidence="1">
        <name>Mg(2+)</name>
        <dbReference type="ChEBI" id="CHEBI:18420"/>
    </cofactor>
</comment>
<sequence length="127" mass="15054">FNRIRSIIGENSHVEKAYGTDEQNKHYCSKSRVLFEYGEPQQQGKRNDLDDVVEALKQNTSIMDINRRYTKTFIRYHRGIERSSQIMQWELGRNFKTKVYILFGETGTGKSYLARERCTGTRIYYKP</sequence>
<dbReference type="GO" id="GO:0046872">
    <property type="term" value="F:metal ion binding"/>
    <property type="evidence" value="ECO:0007669"/>
    <property type="project" value="UniProtKB-KW"/>
</dbReference>
<keyword evidence="8" id="KW-0540">Nuclease</keyword>
<evidence type="ECO:0000256" key="11">
    <source>
        <dbReference type="ARBA" id="ARBA00022759"/>
    </source>
</evidence>
<reference evidence="18" key="1">
    <citation type="journal article" date="2010" name="J. Virol.">
        <title>Multiple diverse circoviruses infect farm animals and are commonly found in human and chimpanzee feces.</title>
        <authorList>
            <person name="Li L."/>
            <person name="Kapoor A."/>
            <person name="Slikas B."/>
            <person name="Bamidele O.S."/>
            <person name="Wang C."/>
            <person name="Shaukat S."/>
            <person name="Masroor M.A."/>
            <person name="Wilson M.L."/>
            <person name="Ndjango J.B."/>
            <person name="Peeters M."/>
            <person name="Gross-Camp N.D."/>
            <person name="Muller M.N."/>
            <person name="Hahn B.H."/>
            <person name="Wolfe N.D."/>
            <person name="Triki H."/>
            <person name="Bartkus J."/>
            <person name="Zaidi S.Z."/>
            <person name="Delwart E."/>
        </authorList>
    </citation>
    <scope>NUCLEOTIDE SEQUENCE</scope>
    <source>
        <strain evidence="18">PK5192</strain>
    </source>
</reference>
<dbReference type="GO" id="GO:0004386">
    <property type="term" value="F:helicase activity"/>
    <property type="evidence" value="ECO:0007669"/>
    <property type="project" value="UniProtKB-KW"/>
</dbReference>
<evidence type="ECO:0000256" key="3">
    <source>
        <dbReference type="ARBA" id="ARBA00014531"/>
    </source>
</evidence>
<dbReference type="InterPro" id="IPR027417">
    <property type="entry name" value="P-loop_NTPase"/>
</dbReference>
<dbReference type="PROSITE" id="PS52020">
    <property type="entry name" value="CRESS_DNA_REP"/>
    <property type="match status" value="1"/>
</dbReference>
<keyword evidence="10" id="KW-0547">Nucleotide-binding</keyword>
<dbReference type="GO" id="GO:0016787">
    <property type="term" value="F:hydrolase activity"/>
    <property type="evidence" value="ECO:0007669"/>
    <property type="project" value="UniProtKB-KW"/>
</dbReference>
<evidence type="ECO:0000259" key="17">
    <source>
        <dbReference type="PROSITE" id="PS52020"/>
    </source>
</evidence>
<dbReference type="GO" id="GO:0003677">
    <property type="term" value="F:DNA binding"/>
    <property type="evidence" value="ECO:0007669"/>
    <property type="project" value="UniProtKB-KW"/>
</dbReference>
<feature type="non-terminal residue" evidence="18">
    <location>
        <position position="127"/>
    </location>
</feature>
<keyword evidence="12" id="KW-0378">Hydrolase</keyword>
<keyword evidence="4" id="KW-1048">Host nucleus</keyword>
<evidence type="ECO:0000256" key="4">
    <source>
        <dbReference type="ARBA" id="ARBA00022562"/>
    </source>
</evidence>
<evidence type="ECO:0000256" key="13">
    <source>
        <dbReference type="ARBA" id="ARBA00022806"/>
    </source>
</evidence>
<evidence type="ECO:0000256" key="6">
    <source>
        <dbReference type="ARBA" id="ARBA00022695"/>
    </source>
</evidence>
<feature type="non-terminal residue" evidence="18">
    <location>
        <position position="1"/>
    </location>
</feature>
<keyword evidence="9" id="KW-0479">Metal-binding</keyword>
<keyword evidence="11" id="KW-0255">Endonuclease</keyword>
<organism evidence="18">
    <name type="scientific">Cyclovirus PK5192</name>
    <dbReference type="NCBI Taxonomy" id="745095"/>
    <lineage>
        <taxon>Viruses</taxon>
        <taxon>Monodnaviria</taxon>
        <taxon>Shotokuvirae</taxon>
        <taxon>Cressdnaviricota</taxon>
        <taxon>Arfiviricetes</taxon>
        <taxon>Cirlivirales</taxon>
        <taxon>Circoviridae</taxon>
        <taxon>Cyclovirus</taxon>
    </lineage>
</organism>
<name>D6MSF8_9CIRC</name>
<dbReference type="GO" id="GO:0005524">
    <property type="term" value="F:ATP binding"/>
    <property type="evidence" value="ECO:0007669"/>
    <property type="project" value="UniProtKB-KW"/>
</dbReference>
<proteinExistence type="predicted"/>
<accession>D6MSF8</accession>
<dbReference type="GO" id="GO:0004519">
    <property type="term" value="F:endonuclease activity"/>
    <property type="evidence" value="ECO:0007669"/>
    <property type="project" value="UniProtKB-KW"/>
</dbReference>
<dbReference type="Gene3D" id="3.40.1310.20">
    <property type="match status" value="1"/>
</dbReference>
<dbReference type="GO" id="GO:0006260">
    <property type="term" value="P:DNA replication"/>
    <property type="evidence" value="ECO:0007669"/>
    <property type="project" value="UniProtKB-KW"/>
</dbReference>
<evidence type="ECO:0000256" key="2">
    <source>
        <dbReference type="ARBA" id="ARBA00004147"/>
    </source>
</evidence>
<dbReference type="SUPFAM" id="SSF52540">
    <property type="entry name" value="P-loop containing nucleoside triphosphate hydrolases"/>
    <property type="match status" value="1"/>
</dbReference>
<evidence type="ECO:0000313" key="18">
    <source>
        <dbReference type="EMBL" id="ADF80721.1"/>
    </source>
</evidence>
<keyword evidence="6" id="KW-0548">Nucleotidyltransferase</keyword>
<evidence type="ECO:0000256" key="1">
    <source>
        <dbReference type="ARBA" id="ARBA00001946"/>
    </source>
</evidence>
<dbReference type="GO" id="GO:0016779">
    <property type="term" value="F:nucleotidyltransferase activity"/>
    <property type="evidence" value="ECO:0007669"/>
    <property type="project" value="UniProtKB-KW"/>
</dbReference>
<evidence type="ECO:0000256" key="7">
    <source>
        <dbReference type="ARBA" id="ARBA00022705"/>
    </source>
</evidence>
<evidence type="ECO:0000256" key="10">
    <source>
        <dbReference type="ARBA" id="ARBA00022741"/>
    </source>
</evidence>
<keyword evidence="15" id="KW-0190">Covalent protein-DNA linkage</keyword>
<evidence type="ECO:0000256" key="8">
    <source>
        <dbReference type="ARBA" id="ARBA00022722"/>
    </source>
</evidence>
<keyword evidence="14" id="KW-0067">ATP-binding</keyword>
<evidence type="ECO:0000256" key="15">
    <source>
        <dbReference type="ARBA" id="ARBA00023124"/>
    </source>
</evidence>
<keyword evidence="7" id="KW-0235">DNA replication</keyword>
<evidence type="ECO:0000256" key="14">
    <source>
        <dbReference type="ARBA" id="ARBA00022840"/>
    </source>
</evidence>
<gene>
    <name evidence="18" type="primary">rep</name>
</gene>
<evidence type="ECO:0000256" key="5">
    <source>
        <dbReference type="ARBA" id="ARBA00022679"/>
    </source>
</evidence>
<feature type="domain" description="CRESS-DNA virus Rep endonuclease" evidence="17">
    <location>
        <begin position="1"/>
        <end position="40"/>
    </location>
</feature>
<evidence type="ECO:0000256" key="12">
    <source>
        <dbReference type="ARBA" id="ARBA00022801"/>
    </source>
</evidence>
<dbReference type="EMBL" id="GQ404874">
    <property type="protein sequence ID" value="ADF80721.1"/>
    <property type="molecule type" value="Genomic_DNA"/>
</dbReference>
<keyword evidence="13" id="KW-0347">Helicase</keyword>
<evidence type="ECO:0000256" key="9">
    <source>
        <dbReference type="ARBA" id="ARBA00022723"/>
    </source>
</evidence>
<keyword evidence="5" id="KW-0808">Transferase</keyword>
<protein>
    <recommendedName>
        <fullName evidence="3">Replication-associated protein</fullName>
    </recommendedName>
</protein>
<evidence type="ECO:0000256" key="16">
    <source>
        <dbReference type="ARBA" id="ARBA00023125"/>
    </source>
</evidence>
<dbReference type="GO" id="GO:0042025">
    <property type="term" value="C:host cell nucleus"/>
    <property type="evidence" value="ECO:0007669"/>
    <property type="project" value="UniProtKB-SubCell"/>
</dbReference>
<comment type="subcellular location">
    <subcellularLocation>
        <location evidence="2">Host nucleus</location>
    </subcellularLocation>
</comment>